<protein>
    <recommendedName>
        <fullName evidence="2">DNA-binding protein</fullName>
    </recommendedName>
</protein>
<sequence length="83" mass="8658">MQDGTSGEPNAGLASDLPAGIGNPARRALAAAGYDRLQKLTLLDERELLALHGVGPKAVAVLRQELAAKGLAFAEPGRDRGRR</sequence>
<proteinExistence type="predicted"/>
<dbReference type="AlphaFoldDB" id="A0A6J4UUR4"/>
<name>A0A6J4UUR4_9BACT</name>
<dbReference type="Gene3D" id="1.10.150.20">
    <property type="entry name" value="5' to 3' exonuclease, C-terminal subdomain"/>
    <property type="match status" value="1"/>
</dbReference>
<dbReference type="SUPFAM" id="SSF47789">
    <property type="entry name" value="C-terminal domain of RNA polymerase alpha subunit"/>
    <property type="match status" value="1"/>
</dbReference>
<reference evidence="1" key="1">
    <citation type="submission" date="2020-02" db="EMBL/GenBank/DDBJ databases">
        <authorList>
            <person name="Meier V. D."/>
        </authorList>
    </citation>
    <scope>NUCLEOTIDE SEQUENCE</scope>
    <source>
        <strain evidence="1">AVDCRST_MAG59</strain>
    </source>
</reference>
<accession>A0A6J4UUR4</accession>
<evidence type="ECO:0008006" key="2">
    <source>
        <dbReference type="Google" id="ProtNLM"/>
    </source>
</evidence>
<evidence type="ECO:0000313" key="1">
    <source>
        <dbReference type="EMBL" id="CAA9556743.1"/>
    </source>
</evidence>
<organism evidence="1">
    <name type="scientific">uncultured Thermomicrobiales bacterium</name>
    <dbReference type="NCBI Taxonomy" id="1645740"/>
    <lineage>
        <taxon>Bacteria</taxon>
        <taxon>Pseudomonadati</taxon>
        <taxon>Thermomicrobiota</taxon>
        <taxon>Thermomicrobia</taxon>
        <taxon>Thermomicrobiales</taxon>
        <taxon>environmental samples</taxon>
    </lineage>
</organism>
<gene>
    <name evidence="1" type="ORF">AVDCRST_MAG59-2212</name>
</gene>
<dbReference type="EMBL" id="CADCWF010000141">
    <property type="protein sequence ID" value="CAA9556743.1"/>
    <property type="molecule type" value="Genomic_DNA"/>
</dbReference>